<dbReference type="InterPro" id="IPR001810">
    <property type="entry name" value="F-box_dom"/>
</dbReference>
<dbReference type="SUPFAM" id="SSF81383">
    <property type="entry name" value="F-box domain"/>
    <property type="match status" value="1"/>
</dbReference>
<name>A0A669P9G9_PHACC</name>
<dbReference type="SMART" id="SM00256">
    <property type="entry name" value="FBOX"/>
    <property type="match status" value="1"/>
</dbReference>
<evidence type="ECO:0000259" key="1">
    <source>
        <dbReference type="PROSITE" id="PS50181"/>
    </source>
</evidence>
<dbReference type="Proteomes" id="UP000472261">
    <property type="component" value="Unplaced"/>
</dbReference>
<reference evidence="2" key="2">
    <citation type="submission" date="2025-09" db="UniProtKB">
        <authorList>
            <consortium name="Ensembl"/>
        </authorList>
    </citation>
    <scope>IDENTIFICATION</scope>
</reference>
<keyword evidence="3" id="KW-1185">Reference proteome</keyword>
<dbReference type="AlphaFoldDB" id="A0A669P9G9"/>
<dbReference type="Pfam" id="PF12937">
    <property type="entry name" value="F-box-like"/>
    <property type="match status" value="1"/>
</dbReference>
<accession>A0A669P9G9</accession>
<dbReference type="PANTHER" id="PTHR46731">
    <property type="entry name" value="F-BOX ONLY PROTEIN 15"/>
    <property type="match status" value="1"/>
</dbReference>
<dbReference type="CDD" id="cd22093">
    <property type="entry name" value="F-box_FBXO15"/>
    <property type="match status" value="1"/>
</dbReference>
<proteinExistence type="predicted"/>
<feature type="domain" description="F-box" evidence="1">
    <location>
        <begin position="77"/>
        <end position="123"/>
    </location>
</feature>
<reference evidence="2" key="1">
    <citation type="submission" date="2025-08" db="UniProtKB">
        <authorList>
            <consortium name="Ensembl"/>
        </authorList>
    </citation>
    <scope>IDENTIFICATION</scope>
</reference>
<dbReference type="Gene3D" id="1.20.1280.50">
    <property type="match status" value="1"/>
</dbReference>
<dbReference type="InterPro" id="IPR036047">
    <property type="entry name" value="F-box-like_dom_sf"/>
</dbReference>
<dbReference type="PROSITE" id="PS50181">
    <property type="entry name" value="FBOX"/>
    <property type="match status" value="1"/>
</dbReference>
<dbReference type="GO" id="GO:0019005">
    <property type="term" value="C:SCF ubiquitin ligase complex"/>
    <property type="evidence" value="ECO:0007669"/>
    <property type="project" value="TreeGrafter"/>
</dbReference>
<evidence type="ECO:0000313" key="2">
    <source>
        <dbReference type="Ensembl" id="ENSPCLP00000003003.1"/>
    </source>
</evidence>
<organism evidence="2 3">
    <name type="scientific">Phasianus colchicus</name>
    <name type="common">Common pheasant</name>
    <dbReference type="NCBI Taxonomy" id="9054"/>
    <lineage>
        <taxon>Eukaryota</taxon>
        <taxon>Metazoa</taxon>
        <taxon>Chordata</taxon>
        <taxon>Craniata</taxon>
        <taxon>Vertebrata</taxon>
        <taxon>Euteleostomi</taxon>
        <taxon>Archelosauria</taxon>
        <taxon>Archosauria</taxon>
        <taxon>Dinosauria</taxon>
        <taxon>Saurischia</taxon>
        <taxon>Theropoda</taxon>
        <taxon>Coelurosauria</taxon>
        <taxon>Aves</taxon>
        <taxon>Neognathae</taxon>
        <taxon>Galloanserae</taxon>
        <taxon>Galliformes</taxon>
        <taxon>Phasianidae</taxon>
        <taxon>Phasianinae</taxon>
        <taxon>Phasianus</taxon>
    </lineage>
</organism>
<dbReference type="PANTHER" id="PTHR46731:SF1">
    <property type="entry name" value="F-BOX ONLY PROTEIN 15"/>
    <property type="match status" value="1"/>
</dbReference>
<evidence type="ECO:0000313" key="3">
    <source>
        <dbReference type="Proteomes" id="UP000472261"/>
    </source>
</evidence>
<dbReference type="Ensembl" id="ENSPCLT00000004135.1">
    <property type="protein sequence ID" value="ENSPCLP00000003003.1"/>
    <property type="gene ID" value="ENSPCLG00000002557.1"/>
</dbReference>
<protein>
    <submittedName>
        <fullName evidence="2">F-box protein 15</fullName>
    </submittedName>
</protein>
<sequence>MAAARGSAPLQYGREAAPAPAGLGRLCSFTPVAASRSGRAAGLRNMSQSFAAGSKKYSETVNADSLCWTPSINSKPSVCIENMPSEMLIKVFSYLDAVSLLHVACVNKRFYQLASDNGIWLKMYFSCFPAKRRIWKNEFLQMETVPSSCAVVEDRKPGYWKKEYILKQIAAVKTRVMQLVKPVDPCTGLPCKNQKAIKASGLSWIIVLKDKNGKEHVMEKAHLSFKHTSVSIFWHGTGWPCLDVLSTLKLFGVIPLLPDQSTAPSKNGPRRRSLIAEYSLSHLTESSVAVGSDNLVQLFSLNPGLVVGLWKGSNEIAFVTVSLHYHQLLERSALGSATVQYVLPPDKPVLDDIDPEYGLHDYDLHLDMHSEKHTYMCGTFRSLFCRKGDIENGYLKLTVVSLKDNTKHIPLIGTVGLSWETAAFKGIVKDCYMMDVTVLDETQKPFWCFSAPVCMELSSKVSNLYDYMGHIYITDYADSEDNTGTLHQNLSPCQQLCRFMAASMLWCCLCIEACSCLVSLWVLKRSSCFSSLPLLSCV</sequence>
<dbReference type="OMA" id="YIMEHID"/>